<evidence type="ECO:0000313" key="1">
    <source>
        <dbReference type="Proteomes" id="UP000504618"/>
    </source>
</evidence>
<dbReference type="GeneID" id="112457137"/>
<proteinExistence type="predicted"/>
<dbReference type="AlphaFoldDB" id="A0A6J1Q4F9"/>
<sequence length="116" mass="13254">MNAYADFRTGYGYGYAYVCALLPARSWPSRAESPPSAQRTRTRLRQLCACPHQARRQRANSTIGTSEHSPCQYVTTEIPHKLLLLAKLWEKRIRNSRPADRGLHSYSCRPLMCRTG</sequence>
<evidence type="ECO:0000313" key="2">
    <source>
        <dbReference type="RefSeq" id="XP_024875805.1"/>
    </source>
</evidence>
<dbReference type="Proteomes" id="UP000504618">
    <property type="component" value="Unplaced"/>
</dbReference>
<accession>A0A6J1Q4F9</accession>
<name>A0A6J1Q4F9_9HYME</name>
<reference evidence="2" key="1">
    <citation type="submission" date="2025-08" db="UniProtKB">
        <authorList>
            <consortium name="RefSeq"/>
        </authorList>
    </citation>
    <scope>IDENTIFICATION</scope>
    <source>
        <tissue evidence="2">Whole body</tissue>
    </source>
</reference>
<keyword evidence="1" id="KW-1185">Reference proteome</keyword>
<organism evidence="1 2">
    <name type="scientific">Temnothorax curvispinosus</name>
    <dbReference type="NCBI Taxonomy" id="300111"/>
    <lineage>
        <taxon>Eukaryota</taxon>
        <taxon>Metazoa</taxon>
        <taxon>Ecdysozoa</taxon>
        <taxon>Arthropoda</taxon>
        <taxon>Hexapoda</taxon>
        <taxon>Insecta</taxon>
        <taxon>Pterygota</taxon>
        <taxon>Neoptera</taxon>
        <taxon>Endopterygota</taxon>
        <taxon>Hymenoptera</taxon>
        <taxon>Apocrita</taxon>
        <taxon>Aculeata</taxon>
        <taxon>Formicoidea</taxon>
        <taxon>Formicidae</taxon>
        <taxon>Myrmicinae</taxon>
        <taxon>Temnothorax</taxon>
    </lineage>
</organism>
<protein>
    <submittedName>
        <fullName evidence="2">Uncharacterized protein LOC112457137</fullName>
    </submittedName>
</protein>
<gene>
    <name evidence="2" type="primary">LOC112457137</name>
</gene>
<dbReference type="RefSeq" id="XP_024875805.1">
    <property type="nucleotide sequence ID" value="XM_025020037.1"/>
</dbReference>